<feature type="transmembrane region" description="Helical" evidence="5">
    <location>
        <begin position="103"/>
        <end position="120"/>
    </location>
</feature>
<reference evidence="6" key="1">
    <citation type="submission" date="2020-12" db="EMBL/GenBank/DDBJ databases">
        <title>Vagococcus allomyrinae sp. nov. and Enterococcus lavae sp. nov., isolated from the larvae of Allomyrina dichotoma.</title>
        <authorList>
            <person name="Lee S.D."/>
        </authorList>
    </citation>
    <scope>NUCLEOTIDE SEQUENCE</scope>
    <source>
        <strain evidence="6">BWB3-3</strain>
    </source>
</reference>
<evidence type="ECO:0000256" key="3">
    <source>
        <dbReference type="ARBA" id="ARBA00022989"/>
    </source>
</evidence>
<dbReference type="AlphaFoldDB" id="A0A940P2Z8"/>
<keyword evidence="5" id="KW-1003">Cell membrane</keyword>
<evidence type="ECO:0000313" key="7">
    <source>
        <dbReference type="Proteomes" id="UP000674938"/>
    </source>
</evidence>
<keyword evidence="3 5" id="KW-1133">Transmembrane helix</keyword>
<evidence type="ECO:0000313" key="6">
    <source>
        <dbReference type="EMBL" id="MBP1040507.1"/>
    </source>
</evidence>
<protein>
    <recommendedName>
        <fullName evidence="5">Probable membrane transporter protein</fullName>
    </recommendedName>
</protein>
<comment type="subcellular location">
    <subcellularLocation>
        <location evidence="5">Cell membrane</location>
        <topology evidence="5">Multi-pass membrane protein</topology>
    </subcellularLocation>
    <subcellularLocation>
        <location evidence="1">Membrane</location>
        <topology evidence="1">Multi-pass membrane protein</topology>
    </subcellularLocation>
</comment>
<gene>
    <name evidence="6" type="ORF">I6N95_05790</name>
</gene>
<dbReference type="Proteomes" id="UP000674938">
    <property type="component" value="Unassembled WGS sequence"/>
</dbReference>
<dbReference type="InterPro" id="IPR002781">
    <property type="entry name" value="TM_pro_TauE-like"/>
</dbReference>
<keyword evidence="7" id="KW-1185">Reference proteome</keyword>
<feature type="transmembrane region" description="Helical" evidence="5">
    <location>
        <begin position="78"/>
        <end position="96"/>
    </location>
</feature>
<feature type="transmembrane region" description="Helical" evidence="5">
    <location>
        <begin position="37"/>
        <end position="58"/>
    </location>
</feature>
<name>A0A940P2Z8_9ENTE</name>
<keyword evidence="4 5" id="KW-0472">Membrane</keyword>
<keyword evidence="2 5" id="KW-0812">Transmembrane</keyword>
<evidence type="ECO:0000256" key="4">
    <source>
        <dbReference type="ARBA" id="ARBA00023136"/>
    </source>
</evidence>
<dbReference type="EMBL" id="JAEEGA010000003">
    <property type="protein sequence ID" value="MBP1040507.1"/>
    <property type="molecule type" value="Genomic_DNA"/>
</dbReference>
<sequence>MVTILLTGLGLLLAYYLVIFGKDIYEHRADLGEGNFVISAGIGFVTDFLDTLGIGSFAPTTLLFKIFKSLKSDDLLPGTLNVSHTIPVMIEAFIFITVVKVEPLTLFSLIVAAIVGSWIGSKTVTKLPERNIQLVMGIALVVTAILMALKQLGMLAMLGEGNTALGLSGGALIIGIVGNFIFGALMTVGVGLYAPCMAMVYMLGMSPIVAMPIMMGSCAGLMPVASGEFVKAGKYSRKTSLGIIVGGTIGVIIAAKFVTGLNLDVLTWIIVAVVMYTGVSMFLKALKTKPVLAES</sequence>
<evidence type="ECO:0000256" key="5">
    <source>
        <dbReference type="RuleBase" id="RU363041"/>
    </source>
</evidence>
<evidence type="ECO:0000256" key="1">
    <source>
        <dbReference type="ARBA" id="ARBA00004141"/>
    </source>
</evidence>
<accession>A0A940P2Z8</accession>
<feature type="transmembrane region" description="Helical" evidence="5">
    <location>
        <begin position="132"/>
        <end position="149"/>
    </location>
</feature>
<feature type="transmembrane region" description="Helical" evidence="5">
    <location>
        <begin position="265"/>
        <end position="286"/>
    </location>
</feature>
<feature type="transmembrane region" description="Helical" evidence="5">
    <location>
        <begin position="200"/>
        <end position="221"/>
    </location>
</feature>
<comment type="similarity">
    <text evidence="5">Belongs to the 4-toluene sulfonate uptake permease (TSUP) (TC 2.A.102) family.</text>
</comment>
<feature type="transmembrane region" description="Helical" evidence="5">
    <location>
        <begin position="6"/>
        <end position="25"/>
    </location>
</feature>
<organism evidence="6 7">
    <name type="scientific">Vagococcus allomyrinae</name>
    <dbReference type="NCBI Taxonomy" id="2794353"/>
    <lineage>
        <taxon>Bacteria</taxon>
        <taxon>Bacillati</taxon>
        <taxon>Bacillota</taxon>
        <taxon>Bacilli</taxon>
        <taxon>Lactobacillales</taxon>
        <taxon>Enterococcaceae</taxon>
        <taxon>Vagococcus</taxon>
    </lineage>
</organism>
<feature type="transmembrane region" description="Helical" evidence="5">
    <location>
        <begin position="241"/>
        <end position="259"/>
    </location>
</feature>
<dbReference type="PANTHER" id="PTHR43483">
    <property type="entry name" value="MEMBRANE TRANSPORTER PROTEIN HI_0806-RELATED"/>
    <property type="match status" value="1"/>
</dbReference>
<proteinExistence type="inferred from homology"/>
<dbReference type="RefSeq" id="WP_209525538.1">
    <property type="nucleotide sequence ID" value="NZ_JAEEGA010000003.1"/>
</dbReference>
<evidence type="ECO:0000256" key="2">
    <source>
        <dbReference type="ARBA" id="ARBA00022692"/>
    </source>
</evidence>
<feature type="transmembrane region" description="Helical" evidence="5">
    <location>
        <begin position="170"/>
        <end position="194"/>
    </location>
</feature>
<dbReference type="GO" id="GO:0005886">
    <property type="term" value="C:plasma membrane"/>
    <property type="evidence" value="ECO:0007669"/>
    <property type="project" value="UniProtKB-SubCell"/>
</dbReference>
<comment type="caution">
    <text evidence="6">The sequence shown here is derived from an EMBL/GenBank/DDBJ whole genome shotgun (WGS) entry which is preliminary data.</text>
</comment>
<dbReference type="Pfam" id="PF01925">
    <property type="entry name" value="TauE"/>
    <property type="match status" value="1"/>
</dbReference>
<dbReference type="PANTHER" id="PTHR43483:SF3">
    <property type="entry name" value="MEMBRANE TRANSPORTER PROTEIN HI_0806-RELATED"/>
    <property type="match status" value="1"/>
</dbReference>